<dbReference type="PROSITE" id="PS51257">
    <property type="entry name" value="PROKAR_LIPOPROTEIN"/>
    <property type="match status" value="1"/>
</dbReference>
<accession>A0A927MZY1</accession>
<dbReference type="RefSeq" id="WP_192750538.1">
    <property type="nucleotide sequence ID" value="NZ_BAABJL010000245.1"/>
</dbReference>
<gene>
    <name evidence="2" type="ORF">HEB94_003250</name>
</gene>
<protein>
    <submittedName>
        <fullName evidence="2">Uncharacterized protein</fullName>
    </submittedName>
</protein>
<comment type="caution">
    <text evidence="2">The sequence shown here is derived from an EMBL/GenBank/DDBJ whole genome shotgun (WGS) entry which is preliminary data.</text>
</comment>
<reference evidence="2" key="1">
    <citation type="submission" date="2020-10" db="EMBL/GenBank/DDBJ databases">
        <title>Sequencing the genomes of 1000 actinobacteria strains.</title>
        <authorList>
            <person name="Klenk H.-P."/>
        </authorList>
    </citation>
    <scope>NUCLEOTIDE SEQUENCE</scope>
    <source>
        <strain evidence="2">DSM 45354</strain>
    </source>
</reference>
<dbReference type="Proteomes" id="UP000638648">
    <property type="component" value="Unassembled WGS sequence"/>
</dbReference>
<evidence type="ECO:0000313" key="2">
    <source>
        <dbReference type="EMBL" id="MBE1606402.1"/>
    </source>
</evidence>
<keyword evidence="3" id="KW-1185">Reference proteome</keyword>
<feature type="region of interest" description="Disordered" evidence="1">
    <location>
        <begin position="130"/>
        <end position="176"/>
    </location>
</feature>
<dbReference type="EMBL" id="JADBEM010000001">
    <property type="protein sequence ID" value="MBE1606402.1"/>
    <property type="molecule type" value="Genomic_DNA"/>
</dbReference>
<name>A0A927MZY1_9ACTN</name>
<evidence type="ECO:0000313" key="3">
    <source>
        <dbReference type="Proteomes" id="UP000638648"/>
    </source>
</evidence>
<proteinExistence type="predicted"/>
<organism evidence="2 3">
    <name type="scientific">Actinopolymorpha pittospori</name>
    <dbReference type="NCBI Taxonomy" id="648752"/>
    <lineage>
        <taxon>Bacteria</taxon>
        <taxon>Bacillati</taxon>
        <taxon>Actinomycetota</taxon>
        <taxon>Actinomycetes</taxon>
        <taxon>Propionibacteriales</taxon>
        <taxon>Actinopolymorphaceae</taxon>
        <taxon>Actinopolymorpha</taxon>
    </lineage>
</organism>
<sequence length="478" mass="51601">MAASRRAGMALLIAPVVGLGLLAGCSGDSVTYAGERVKEPETFLRDVEARWRSDLDDQRVTRHQQARCYFSTPAETKDLDGSVFCGPVRYFVDAGQESGSGAGQDRSVAGPGLWDSYSYHAFEGSDGYALSEPNLQSRGTDLPDGLELFRPDAQQPPADGERLAAPKPPPVEAGYLDPDAQVDISKARKPKDGRVVTPTVTVTVEQVGSTDRIRTDDGTKGPARGERFVVATLAFDDGPFAATYDDGWDRDGLVDADVTYALGVGDDRRPLEWQDSGQPDSHSQRTLVVSVPQSAEAFLVVSAAGRDQQVSLTTGERGEAVAGFYRDRTEVGVSRQYAANHFVAGDFQLSYSLLFARARLAPFDPTRGWAPEGRAWLLLDAEQVGIDWPRYPYSLYLDRAATATVQDDQGTISHDLGKSETWSSGAGDLSPVFEVDADATTFHLTYRPTFTFSSPGGGGYAPPTGSGSLQTLQFDLRF</sequence>
<dbReference type="AlphaFoldDB" id="A0A927MZY1"/>
<evidence type="ECO:0000256" key="1">
    <source>
        <dbReference type="SAM" id="MobiDB-lite"/>
    </source>
</evidence>